<feature type="transmembrane region" description="Helical" evidence="6">
    <location>
        <begin position="361"/>
        <end position="378"/>
    </location>
</feature>
<evidence type="ECO:0000256" key="1">
    <source>
        <dbReference type="ARBA" id="ARBA00004651"/>
    </source>
</evidence>
<dbReference type="NCBIfam" id="TIGR00360">
    <property type="entry name" value="ComEC_N-term"/>
    <property type="match status" value="1"/>
</dbReference>
<feature type="transmembrane region" description="Helical" evidence="6">
    <location>
        <begin position="450"/>
        <end position="473"/>
    </location>
</feature>
<evidence type="ECO:0000256" key="6">
    <source>
        <dbReference type="SAM" id="Phobius"/>
    </source>
</evidence>
<dbReference type="InterPro" id="IPR052159">
    <property type="entry name" value="Competence_DNA_uptake"/>
</dbReference>
<dbReference type="Pfam" id="PF00753">
    <property type="entry name" value="Lactamase_B"/>
    <property type="match status" value="1"/>
</dbReference>
<dbReference type="PANTHER" id="PTHR30619">
    <property type="entry name" value="DNA INTERNALIZATION/COMPETENCE PROTEIN COMEC/REC2"/>
    <property type="match status" value="1"/>
</dbReference>
<evidence type="ECO:0000256" key="2">
    <source>
        <dbReference type="ARBA" id="ARBA00022475"/>
    </source>
</evidence>
<dbReference type="InterPro" id="IPR035681">
    <property type="entry name" value="ComA-like_MBL"/>
</dbReference>
<dbReference type="RefSeq" id="WP_151424802.1">
    <property type="nucleotide sequence ID" value="NZ_WBJX01000006.1"/>
</dbReference>
<evidence type="ECO:0000313" key="9">
    <source>
        <dbReference type="Proteomes" id="UP000490386"/>
    </source>
</evidence>
<evidence type="ECO:0000259" key="7">
    <source>
        <dbReference type="SMART" id="SM00849"/>
    </source>
</evidence>
<keyword evidence="2" id="KW-1003">Cell membrane</keyword>
<feature type="transmembrane region" description="Helical" evidence="6">
    <location>
        <begin position="385"/>
        <end position="404"/>
    </location>
</feature>
<feature type="transmembrane region" description="Helical" evidence="6">
    <location>
        <begin position="479"/>
        <end position="498"/>
    </location>
</feature>
<accession>A0A7J5AYR5</accession>
<keyword evidence="4 6" id="KW-1133">Transmembrane helix</keyword>
<dbReference type="OrthoDB" id="7177610at2"/>
<evidence type="ECO:0000256" key="3">
    <source>
        <dbReference type="ARBA" id="ARBA00022692"/>
    </source>
</evidence>
<dbReference type="InterPro" id="IPR001279">
    <property type="entry name" value="Metallo-B-lactamas"/>
</dbReference>
<keyword evidence="5 6" id="KW-0472">Membrane</keyword>
<dbReference type="SUPFAM" id="SSF56281">
    <property type="entry name" value="Metallo-hydrolase/oxidoreductase"/>
    <property type="match status" value="1"/>
</dbReference>
<keyword evidence="8" id="KW-0378">Hydrolase</keyword>
<dbReference type="CDD" id="cd07731">
    <property type="entry name" value="ComA-like_MBL-fold"/>
    <property type="match status" value="1"/>
</dbReference>
<dbReference type="EMBL" id="WBJX01000006">
    <property type="protein sequence ID" value="KAB1636517.1"/>
    <property type="molecule type" value="Genomic_DNA"/>
</dbReference>
<dbReference type="GO" id="GO:0016787">
    <property type="term" value="F:hydrolase activity"/>
    <property type="evidence" value="ECO:0007669"/>
    <property type="project" value="UniProtKB-KW"/>
</dbReference>
<dbReference type="Proteomes" id="UP000490386">
    <property type="component" value="Unassembled WGS sequence"/>
</dbReference>
<dbReference type="InterPro" id="IPR036866">
    <property type="entry name" value="RibonucZ/Hydroxyglut_hydro"/>
</dbReference>
<dbReference type="InterPro" id="IPR004477">
    <property type="entry name" value="ComEC_N"/>
</dbReference>
<feature type="transmembrane region" description="Helical" evidence="6">
    <location>
        <begin position="58"/>
        <end position="76"/>
    </location>
</feature>
<gene>
    <name evidence="8" type="ORF">F8O03_16385</name>
</gene>
<feature type="transmembrane region" description="Helical" evidence="6">
    <location>
        <begin position="83"/>
        <end position="106"/>
    </location>
</feature>
<organism evidence="8 9">
    <name type="scientific">Pseudoclavibacter terrae</name>
    <dbReference type="NCBI Taxonomy" id="1530195"/>
    <lineage>
        <taxon>Bacteria</taxon>
        <taxon>Bacillati</taxon>
        <taxon>Actinomycetota</taxon>
        <taxon>Actinomycetes</taxon>
        <taxon>Micrococcales</taxon>
        <taxon>Microbacteriaceae</taxon>
        <taxon>Pseudoclavibacter</taxon>
    </lineage>
</organism>
<dbReference type="Pfam" id="PF03772">
    <property type="entry name" value="Competence"/>
    <property type="match status" value="1"/>
</dbReference>
<dbReference type="SMART" id="SM00849">
    <property type="entry name" value="Lactamase_B"/>
    <property type="match status" value="1"/>
</dbReference>
<comment type="caution">
    <text evidence="8">The sequence shown here is derived from an EMBL/GenBank/DDBJ whole genome shotgun (WGS) entry which is preliminary data.</text>
</comment>
<comment type="subcellular location">
    <subcellularLocation>
        <location evidence="1">Cell membrane</location>
        <topology evidence="1">Multi-pass membrane protein</topology>
    </subcellularLocation>
</comment>
<protein>
    <submittedName>
        <fullName evidence="8">MBL fold metallo-hydrolase</fullName>
    </submittedName>
</protein>
<evidence type="ECO:0000313" key="8">
    <source>
        <dbReference type="EMBL" id="KAB1636517.1"/>
    </source>
</evidence>
<name>A0A7J5AYR5_9MICO</name>
<feature type="transmembrane region" description="Helical" evidence="6">
    <location>
        <begin position="510"/>
        <end position="529"/>
    </location>
</feature>
<sequence>MKSGGGGVARDQAQDGVLLPWLHAERLGIRDARLVPAASAVWGVAWLCVTFPEIAWRITVGAVLLALCCLTAALVWRSRSPSASGVLATLAVLAAAVALVAVSAAVQLPVRAPEALRAAAAEGATLRATGTLTTLVGDSAVGDREQSGDWVGAQLEEAPHFEVLLDSFTAGGSSGGGGAALLVFGQLSMPEDAEARIPGIGSRVVLQGELGPAEAGDSVAAMVFLDAPAEVVRSPGGLLEVTAGARDAFVDAARGLPGPGSQLLPGFSVGDTRLVTHELDAQMKAAALTHLTAVSGANCAIVVAAVLVVGRLLGVRRGVRLALALVVLAAFVALVTPEGSVVRASVMAAVVLALETTSRRVSGLALLSLAVLTVLTADPWRSREYGFALSVLATLGLLTLATPMSDRLARFMPRALAMVLAVPTAAQLACQPVLLLLAPQLPLYGVVANVLAAPAAPAATLIGLVGCLILGLAPWLGHALLWVAWVPAQWIGLVAGAVSSWPGALLPWPGGLLGAFLCLVAVVVLVLLIQRWRAWLALLLCVAMVAYLGTVVGQAVHLRRSIPGNWRYAACDIGQGDALLVRTEAGTALIDTGAEPEALLSCFETLGVRELALLVLSHFDLDHTGAAMAMVESGVTIAVLVVPDTSEAREEPLVAALSASGAQVTYAASGDSWTLGDLTWSALWPKRGRSGEPSSGGGNDGSLVTLLEPTASCASVCLSLAALGDLGEDAQRDVLREHTHPRADIVKMAHHGSRDQSAQLYQELGSSIGLVSVGADNGYGHPTDAALGMLTAAGTQPLRTDELGTIVVGGTVGTRGSGLDEPVIAGIETVARTRGRSRWRGGAWSRAQTRRRYH</sequence>
<keyword evidence="9" id="KW-1185">Reference proteome</keyword>
<proteinExistence type="predicted"/>
<evidence type="ECO:0000256" key="4">
    <source>
        <dbReference type="ARBA" id="ARBA00022989"/>
    </source>
</evidence>
<evidence type="ECO:0000256" key="5">
    <source>
        <dbReference type="ARBA" id="ARBA00023136"/>
    </source>
</evidence>
<dbReference type="AlphaFoldDB" id="A0A7J5AYR5"/>
<feature type="domain" description="Metallo-beta-lactamase" evidence="7">
    <location>
        <begin position="575"/>
        <end position="738"/>
    </location>
</feature>
<feature type="transmembrane region" description="Helical" evidence="6">
    <location>
        <begin position="535"/>
        <end position="558"/>
    </location>
</feature>
<feature type="transmembrane region" description="Helical" evidence="6">
    <location>
        <begin position="321"/>
        <end position="341"/>
    </location>
</feature>
<dbReference type="Gene3D" id="3.60.15.10">
    <property type="entry name" value="Ribonuclease Z/Hydroxyacylglutathione hydrolase-like"/>
    <property type="match status" value="1"/>
</dbReference>
<feature type="transmembrane region" description="Helical" evidence="6">
    <location>
        <begin position="287"/>
        <end position="309"/>
    </location>
</feature>
<feature type="transmembrane region" description="Helical" evidence="6">
    <location>
        <begin position="416"/>
        <end position="438"/>
    </location>
</feature>
<dbReference type="GO" id="GO:0005886">
    <property type="term" value="C:plasma membrane"/>
    <property type="evidence" value="ECO:0007669"/>
    <property type="project" value="UniProtKB-SubCell"/>
</dbReference>
<dbReference type="PANTHER" id="PTHR30619:SF1">
    <property type="entry name" value="RECOMBINATION PROTEIN 2"/>
    <property type="match status" value="1"/>
</dbReference>
<keyword evidence="3 6" id="KW-0812">Transmembrane</keyword>
<reference evidence="8 9" key="1">
    <citation type="submission" date="2019-09" db="EMBL/GenBank/DDBJ databases">
        <title>Phylogeny of genus Pseudoclavibacter and closely related genus.</title>
        <authorList>
            <person name="Li Y."/>
        </authorList>
    </citation>
    <scope>NUCLEOTIDE SEQUENCE [LARGE SCALE GENOMIC DNA]</scope>
    <source>
        <strain evidence="8 9">THG-MD12</strain>
    </source>
</reference>